<dbReference type="InterPro" id="IPR027417">
    <property type="entry name" value="P-loop_NTPase"/>
</dbReference>
<dbReference type="GO" id="GO:0005524">
    <property type="term" value="F:ATP binding"/>
    <property type="evidence" value="ECO:0007669"/>
    <property type="project" value="UniProtKB-KW"/>
</dbReference>
<name>A0A5B8CGP4_SPHSA</name>
<dbReference type="EMBL" id="CP041016">
    <property type="protein sequence ID" value="QDC38794.1"/>
    <property type="molecule type" value="Genomic_DNA"/>
</dbReference>
<evidence type="ECO:0000313" key="2">
    <source>
        <dbReference type="EMBL" id="QDC38794.1"/>
    </source>
</evidence>
<accession>A0A5B8CGP4</accession>
<evidence type="ECO:0000259" key="1">
    <source>
        <dbReference type="SMART" id="SM00382"/>
    </source>
</evidence>
<feature type="domain" description="AAA+ ATPase" evidence="1">
    <location>
        <begin position="46"/>
        <end position="341"/>
    </location>
</feature>
<dbReference type="SMART" id="SM00382">
    <property type="entry name" value="AAA"/>
    <property type="match status" value="1"/>
</dbReference>
<dbReference type="SUPFAM" id="SSF52540">
    <property type="entry name" value="P-loop containing nucleoside triphosphate hydrolases"/>
    <property type="match status" value="1"/>
</dbReference>
<dbReference type="RefSeq" id="WP_140042888.1">
    <property type="nucleotide sequence ID" value="NZ_CP041016.1"/>
</dbReference>
<proteinExistence type="predicted"/>
<keyword evidence="2" id="KW-0547">Nucleotide-binding</keyword>
<gene>
    <name evidence="2" type="ORF">FIL70_17645</name>
</gene>
<keyword evidence="2" id="KW-0067">ATP-binding</keyword>
<organism evidence="2 3">
    <name type="scientific">Sphingobium fuliginis ATCC 27551</name>
    <dbReference type="NCBI Taxonomy" id="1208342"/>
    <lineage>
        <taxon>Bacteria</taxon>
        <taxon>Pseudomonadati</taxon>
        <taxon>Pseudomonadota</taxon>
        <taxon>Alphaproteobacteria</taxon>
        <taxon>Sphingomonadales</taxon>
        <taxon>Sphingomonadaceae</taxon>
        <taxon>Sphingobium</taxon>
    </lineage>
</organism>
<dbReference type="PANTHER" id="PTHR43581">
    <property type="entry name" value="ATP/GTP PHOSPHATASE"/>
    <property type="match status" value="1"/>
</dbReference>
<dbReference type="GO" id="GO:0016887">
    <property type="term" value="F:ATP hydrolysis activity"/>
    <property type="evidence" value="ECO:0007669"/>
    <property type="project" value="InterPro"/>
</dbReference>
<protein>
    <submittedName>
        <fullName evidence="2">ATP-binding protein</fullName>
    </submittedName>
</protein>
<dbReference type="PANTHER" id="PTHR43581:SF4">
    <property type="entry name" value="ATP_GTP PHOSPHATASE"/>
    <property type="match status" value="1"/>
</dbReference>
<evidence type="ECO:0000313" key="3">
    <source>
        <dbReference type="Proteomes" id="UP000311469"/>
    </source>
</evidence>
<dbReference type="InterPro" id="IPR003959">
    <property type="entry name" value="ATPase_AAA_core"/>
</dbReference>
<dbReference type="Proteomes" id="UP000311469">
    <property type="component" value="Chromosome cSF1"/>
</dbReference>
<dbReference type="KEGG" id="sufl:FIL70_17645"/>
<dbReference type="InterPro" id="IPR003593">
    <property type="entry name" value="AAA+_ATPase"/>
</dbReference>
<dbReference type="Gene3D" id="3.40.50.300">
    <property type="entry name" value="P-loop containing nucleotide triphosphate hydrolases"/>
    <property type="match status" value="1"/>
</dbReference>
<dbReference type="InterPro" id="IPR051396">
    <property type="entry name" value="Bact_Antivir_Def_Nuclease"/>
</dbReference>
<dbReference type="Pfam" id="PF13304">
    <property type="entry name" value="AAA_21"/>
    <property type="match status" value="1"/>
</dbReference>
<dbReference type="CDD" id="cd00267">
    <property type="entry name" value="ABC_ATPase"/>
    <property type="match status" value="1"/>
</dbReference>
<sequence>MVAVAVDDGVTGGIFVESQMKDTLRIERLRFVAGSAPDQPPLEIECPNVTILVGPNSAGKSQTLREIEAYCSGLEVSSVLLDQIEIAMPQNGEAIDRMMMVYRTEAPQGQGVQPGILWFFRPRSRNNEQELRTQIQSTSFVDWHKNNQILQLRQYFVRFFTTRLDGRTRFELIDPKPTGDLDRPPENLLWHLFKSKKIREAVRKFTEQAFGKFFVVDPTGMTTFRVRLSNRAPKSDTEEQALDDSARRFHGDAPIIQSLGDGVQTSVGLVAAVLGLPDKIILIDEPEAFLHPTLARRVGKVLAKAARDREASLIMASHSSELLLGCMQSEPNLRIVRLTYTGGLASARSLDPTEIRQLMNDPLLRSAHSLRALFHRGAIVCEADADRAFYEEVNARMSADDRGIEDCIFMNAQNWQTIPRLVEPLRRLGVPALAVFDFDVLMSKDFASIWQLVNLDAASLHGLQEERASIKLAMEKAGRANCKKLGLDALGSDKSAAEDLLSRFASFGVMFVPVGELECWLKTKIPEQVSKQNWLMAMFEAMGADPEDALYLKAGVDDVWAFIETARLWVDNPERQGMPN</sequence>
<reference evidence="2 3" key="1">
    <citation type="submission" date="2019-06" db="EMBL/GenBank/DDBJ databases">
        <title>Genome organization and adaptive potential of archetypical organophosphate degarding Sphingobium fuliginis ATCC 27551.</title>
        <authorList>
            <person name="Sarwar A."/>
            <person name="Parthasarathy S."/>
            <person name="Singh C."/>
            <person name="Siddavattam D."/>
        </authorList>
    </citation>
    <scope>NUCLEOTIDE SEQUENCE [LARGE SCALE GENOMIC DNA]</scope>
    <source>
        <strain evidence="2 3">ATCC 27551</strain>
    </source>
</reference>
<dbReference type="AlphaFoldDB" id="A0A5B8CGP4"/>